<dbReference type="RefSeq" id="XP_014178593.1">
    <property type="nucleotide sequence ID" value="XM_014323118.1"/>
</dbReference>
<reference evidence="2 3" key="1">
    <citation type="journal article" date="2012" name="Eukaryot. Cell">
        <title>Draft genome sequence of CBS 2479, the standard type strain of Trichosporon asahii.</title>
        <authorList>
            <person name="Yang R.Y."/>
            <person name="Li H.T."/>
            <person name="Zhu H."/>
            <person name="Zhou G.P."/>
            <person name="Wang M."/>
            <person name="Wang L."/>
        </authorList>
    </citation>
    <scope>NUCLEOTIDE SEQUENCE [LARGE SCALE GENOMIC DNA]</scope>
    <source>
        <strain evidence="3">ATCC 90039 / CBS 2479 / JCM 2466 / KCTC 7840 / NCYC 2677 / UAMH 7654</strain>
    </source>
</reference>
<dbReference type="EMBL" id="ALBS01000249">
    <property type="protein sequence ID" value="EJT47425.1"/>
    <property type="molecule type" value="Genomic_DNA"/>
</dbReference>
<dbReference type="VEuPathDB" id="FungiDB:A1Q1_03763"/>
<dbReference type="GeneID" id="25987276"/>
<proteinExistence type="predicted"/>
<dbReference type="Proteomes" id="UP000002748">
    <property type="component" value="Unassembled WGS sequence"/>
</dbReference>
<gene>
    <name evidence="2" type="ORF">A1Q1_03763</name>
</gene>
<comment type="caution">
    <text evidence="2">The sequence shown here is derived from an EMBL/GenBank/DDBJ whole genome shotgun (WGS) entry which is preliminary data.</text>
</comment>
<feature type="region of interest" description="Disordered" evidence="1">
    <location>
        <begin position="1"/>
        <end position="29"/>
    </location>
</feature>
<dbReference type="AlphaFoldDB" id="J4U9T0"/>
<evidence type="ECO:0000256" key="1">
    <source>
        <dbReference type="SAM" id="MobiDB-lite"/>
    </source>
</evidence>
<dbReference type="KEGG" id="tasa:A1Q1_03763"/>
<name>J4U9T0_TRIAS</name>
<evidence type="ECO:0000313" key="3">
    <source>
        <dbReference type="Proteomes" id="UP000002748"/>
    </source>
</evidence>
<feature type="compositionally biased region" description="Pro residues" evidence="1">
    <location>
        <begin position="16"/>
        <end position="29"/>
    </location>
</feature>
<sequence length="380" mass="42867">MPRGRFSLKRNDPTNGQPPTPVLLPPSRTLPPPIRGKSKLEQLPLELLMEIHFLLPSKLPVLSKTLLSLFTPPALSLRQCFAYFLSTRSFNRCKDNDERAEWFFKLPAFLQTREALLFFLHELYFRPDAPYAFTLAFQAPFDPWLVVFSDHILPAPSMLHFVYHHLPTSAYRACQAVWALLMAGEWEYAKVFLECGADPKAMSLRALNEHRWVNTTRVDGVPSQLQRRGESWPVSDIASRTLCSCGHECHAQPAGPAQAEILSLLTTNRRRLAKGATDRFAPAPNSRVNELAKIAPRSWKINLHDFMLPQNGTVGRIPTPYAETGRTLISYSSSRHRNNLAAQFVDEYLDTLFRTFGEMYTPPTQAPILASAVLPSTGSP</sequence>
<protein>
    <submittedName>
        <fullName evidence="2">Uncharacterized protein</fullName>
    </submittedName>
</protein>
<evidence type="ECO:0000313" key="2">
    <source>
        <dbReference type="EMBL" id="EJT47425.1"/>
    </source>
</evidence>
<organism evidence="2 3">
    <name type="scientific">Trichosporon asahii var. asahii (strain ATCC 90039 / CBS 2479 / JCM 2466 / KCTC 7840 / NBRC 103889/ NCYC 2677 / UAMH 7654)</name>
    <name type="common">Yeast</name>
    <dbReference type="NCBI Taxonomy" id="1186058"/>
    <lineage>
        <taxon>Eukaryota</taxon>
        <taxon>Fungi</taxon>
        <taxon>Dikarya</taxon>
        <taxon>Basidiomycota</taxon>
        <taxon>Agaricomycotina</taxon>
        <taxon>Tremellomycetes</taxon>
        <taxon>Trichosporonales</taxon>
        <taxon>Trichosporonaceae</taxon>
        <taxon>Trichosporon</taxon>
    </lineage>
</organism>
<accession>J4U9T0</accession>
<dbReference type="HOGENOM" id="CLU_727993_0_0_1"/>